<sequence length="84" mass="8876">MGRAGERAGFVATVRGAPPPGPVSSTTDPHAWHSPQRPTHLPAVHPHSVQRKAGRALRSGRFEEVEVTGRTLAAASDTALLRHG</sequence>
<evidence type="ECO:0000313" key="3">
    <source>
        <dbReference type="Proteomes" id="UP000321049"/>
    </source>
</evidence>
<reference evidence="2 3" key="1">
    <citation type="submission" date="2019-07" db="EMBL/GenBank/DDBJ databases">
        <title>Whole genome shotgun sequence of Cellulomonas terrae NBRC 100819.</title>
        <authorList>
            <person name="Hosoyama A."/>
            <person name="Uohara A."/>
            <person name="Ohji S."/>
            <person name="Ichikawa N."/>
        </authorList>
    </citation>
    <scope>NUCLEOTIDE SEQUENCE [LARGE SCALE GENOMIC DNA]</scope>
    <source>
        <strain evidence="2 3">NBRC 100819</strain>
    </source>
</reference>
<proteinExistence type="predicted"/>
<gene>
    <name evidence="2" type="ORF">CTE05_30070</name>
</gene>
<dbReference type="AlphaFoldDB" id="A0A511JN45"/>
<evidence type="ECO:0000256" key="1">
    <source>
        <dbReference type="SAM" id="MobiDB-lite"/>
    </source>
</evidence>
<name>A0A511JN45_9CELL</name>
<dbReference type="EMBL" id="BJWH01000017">
    <property type="protein sequence ID" value="GEL99460.1"/>
    <property type="molecule type" value="Genomic_DNA"/>
</dbReference>
<dbReference type="Proteomes" id="UP000321049">
    <property type="component" value="Unassembled WGS sequence"/>
</dbReference>
<evidence type="ECO:0000313" key="2">
    <source>
        <dbReference type="EMBL" id="GEL99460.1"/>
    </source>
</evidence>
<comment type="caution">
    <text evidence="2">The sequence shown here is derived from an EMBL/GenBank/DDBJ whole genome shotgun (WGS) entry which is preliminary data.</text>
</comment>
<feature type="region of interest" description="Disordered" evidence="1">
    <location>
        <begin position="1"/>
        <end position="56"/>
    </location>
</feature>
<organism evidence="2 3">
    <name type="scientific">Cellulomonas terrae</name>
    <dbReference type="NCBI Taxonomy" id="311234"/>
    <lineage>
        <taxon>Bacteria</taxon>
        <taxon>Bacillati</taxon>
        <taxon>Actinomycetota</taxon>
        <taxon>Actinomycetes</taxon>
        <taxon>Micrococcales</taxon>
        <taxon>Cellulomonadaceae</taxon>
        <taxon>Cellulomonas</taxon>
    </lineage>
</organism>
<accession>A0A511JN45</accession>
<protein>
    <submittedName>
        <fullName evidence="2">Uncharacterized protein</fullName>
    </submittedName>
</protein>
<keyword evidence="3" id="KW-1185">Reference proteome</keyword>